<gene>
    <name evidence="2" type="ORF">EEDITHA_LOCUS1283</name>
</gene>
<reference evidence="2" key="1">
    <citation type="submission" date="2022-03" db="EMBL/GenBank/DDBJ databases">
        <authorList>
            <person name="Tunstrom K."/>
        </authorList>
    </citation>
    <scope>NUCLEOTIDE SEQUENCE</scope>
</reference>
<organism evidence="2 3">
    <name type="scientific">Euphydryas editha</name>
    <name type="common">Edith's checkerspot</name>
    <dbReference type="NCBI Taxonomy" id="104508"/>
    <lineage>
        <taxon>Eukaryota</taxon>
        <taxon>Metazoa</taxon>
        <taxon>Ecdysozoa</taxon>
        <taxon>Arthropoda</taxon>
        <taxon>Hexapoda</taxon>
        <taxon>Insecta</taxon>
        <taxon>Pterygota</taxon>
        <taxon>Neoptera</taxon>
        <taxon>Endopterygota</taxon>
        <taxon>Lepidoptera</taxon>
        <taxon>Glossata</taxon>
        <taxon>Ditrysia</taxon>
        <taxon>Papilionoidea</taxon>
        <taxon>Nymphalidae</taxon>
        <taxon>Nymphalinae</taxon>
        <taxon>Euphydryas</taxon>
    </lineage>
</organism>
<evidence type="ECO:0000256" key="1">
    <source>
        <dbReference type="SAM" id="MobiDB-lite"/>
    </source>
</evidence>
<sequence length="177" mass="20263">MYKNIILKIQEVDDSFFEKFGSILKQASQKAALEESTPLAPLKEVEEQDGEKVVTEVSESRSVIRDSDSGNETLLDTDSEPEDPEKVDLYVEAIGWNYFYIICSYRASEEIALHSITERVRFGYGLDMEIWSEIEIQIGKEVCMEDLPELVQNSDTRDKFLEFCTKVGQKATKTNKK</sequence>
<feature type="region of interest" description="Disordered" evidence="1">
    <location>
        <begin position="38"/>
        <end position="58"/>
    </location>
</feature>
<evidence type="ECO:0000313" key="3">
    <source>
        <dbReference type="Proteomes" id="UP001153954"/>
    </source>
</evidence>
<dbReference type="EMBL" id="CAKOGL010000003">
    <property type="protein sequence ID" value="CAH2084739.1"/>
    <property type="molecule type" value="Genomic_DNA"/>
</dbReference>
<name>A0AAU9TAX4_EUPED</name>
<comment type="caution">
    <text evidence="2">The sequence shown here is derived from an EMBL/GenBank/DDBJ whole genome shotgun (WGS) entry which is preliminary data.</text>
</comment>
<keyword evidence="3" id="KW-1185">Reference proteome</keyword>
<protein>
    <submittedName>
        <fullName evidence="2">Uncharacterized protein</fullName>
    </submittedName>
</protein>
<evidence type="ECO:0000313" key="2">
    <source>
        <dbReference type="EMBL" id="CAH2084739.1"/>
    </source>
</evidence>
<dbReference type="AlphaFoldDB" id="A0AAU9TAX4"/>
<proteinExistence type="predicted"/>
<dbReference type="Proteomes" id="UP001153954">
    <property type="component" value="Unassembled WGS sequence"/>
</dbReference>
<accession>A0AAU9TAX4</accession>